<dbReference type="FunFam" id="3.30.420.40:FF:000028">
    <property type="entry name" value="heat shock 70 kDa protein-like"/>
    <property type="match status" value="1"/>
</dbReference>
<dbReference type="InterPro" id="IPR043129">
    <property type="entry name" value="ATPase_NBD"/>
</dbReference>
<dbReference type="PRINTS" id="PR00301">
    <property type="entry name" value="HEATSHOCK70"/>
</dbReference>
<keyword evidence="2" id="KW-0547">Nucleotide-binding</keyword>
<dbReference type="GO" id="GO:0005524">
    <property type="term" value="F:ATP binding"/>
    <property type="evidence" value="ECO:0007669"/>
    <property type="project" value="UniProtKB-KW"/>
</dbReference>
<dbReference type="Proteomes" id="UP001153678">
    <property type="component" value="Unassembled WGS sequence"/>
</dbReference>
<dbReference type="GO" id="GO:0140662">
    <property type="term" value="F:ATP-dependent protein folding chaperone"/>
    <property type="evidence" value="ECO:0007669"/>
    <property type="project" value="InterPro"/>
</dbReference>
<dbReference type="PANTHER" id="PTHR19375">
    <property type="entry name" value="HEAT SHOCK PROTEIN 70KDA"/>
    <property type="match status" value="1"/>
</dbReference>
<keyword evidence="3" id="KW-0067">ATP-binding</keyword>
<dbReference type="Gene3D" id="3.30.420.40">
    <property type="match status" value="1"/>
</dbReference>
<dbReference type="InterPro" id="IPR013126">
    <property type="entry name" value="Hsp_70_fam"/>
</dbReference>
<gene>
    <name evidence="4" type="ORF">FWILDA_LOCUS17212</name>
</gene>
<comment type="similarity">
    <text evidence="1">Belongs to the heat shock protein 70 family.</text>
</comment>
<feature type="non-terminal residue" evidence="4">
    <location>
        <position position="1"/>
    </location>
</feature>
<proteinExistence type="inferred from homology"/>
<protein>
    <submittedName>
        <fullName evidence="4">8608_t:CDS:1</fullName>
    </submittedName>
</protein>
<sequence length="67" mass="8013">VWQNDRVEIIDNDQGNRTTLSYVVFTEMEQVFGNAARNQVGMNPYYTIFNAKRFIGRRYDEREFNLT</sequence>
<organism evidence="4 5">
    <name type="scientific">Funneliformis geosporum</name>
    <dbReference type="NCBI Taxonomy" id="1117311"/>
    <lineage>
        <taxon>Eukaryota</taxon>
        <taxon>Fungi</taxon>
        <taxon>Fungi incertae sedis</taxon>
        <taxon>Mucoromycota</taxon>
        <taxon>Glomeromycotina</taxon>
        <taxon>Glomeromycetes</taxon>
        <taxon>Glomerales</taxon>
        <taxon>Glomeraceae</taxon>
        <taxon>Funneliformis</taxon>
    </lineage>
</organism>
<evidence type="ECO:0000256" key="2">
    <source>
        <dbReference type="ARBA" id="ARBA00022741"/>
    </source>
</evidence>
<dbReference type="Pfam" id="PF00012">
    <property type="entry name" value="HSP70"/>
    <property type="match status" value="1"/>
</dbReference>
<keyword evidence="5" id="KW-1185">Reference proteome</keyword>
<name>A0A9W4X9C2_9GLOM</name>
<reference evidence="4" key="1">
    <citation type="submission" date="2022-08" db="EMBL/GenBank/DDBJ databases">
        <authorList>
            <person name="Kallberg Y."/>
            <person name="Tangrot J."/>
            <person name="Rosling A."/>
        </authorList>
    </citation>
    <scope>NUCLEOTIDE SEQUENCE</scope>
    <source>
        <strain evidence="4">Wild A</strain>
    </source>
</reference>
<dbReference type="OrthoDB" id="2401965at2759"/>
<dbReference type="EMBL" id="CAMKVN010012891">
    <property type="protein sequence ID" value="CAI2195707.1"/>
    <property type="molecule type" value="Genomic_DNA"/>
</dbReference>
<evidence type="ECO:0000313" key="5">
    <source>
        <dbReference type="Proteomes" id="UP001153678"/>
    </source>
</evidence>
<evidence type="ECO:0000256" key="3">
    <source>
        <dbReference type="ARBA" id="ARBA00022840"/>
    </source>
</evidence>
<comment type="caution">
    <text evidence="4">The sequence shown here is derived from an EMBL/GenBank/DDBJ whole genome shotgun (WGS) entry which is preliminary data.</text>
</comment>
<dbReference type="AlphaFoldDB" id="A0A9W4X9C2"/>
<evidence type="ECO:0000256" key="1">
    <source>
        <dbReference type="ARBA" id="ARBA00007381"/>
    </source>
</evidence>
<dbReference type="SUPFAM" id="SSF53067">
    <property type="entry name" value="Actin-like ATPase domain"/>
    <property type="match status" value="1"/>
</dbReference>
<evidence type="ECO:0000313" key="4">
    <source>
        <dbReference type="EMBL" id="CAI2195707.1"/>
    </source>
</evidence>
<accession>A0A9W4X9C2</accession>